<comment type="similarity">
    <text evidence="1">Belongs to the pseudomonas-type ThrB family.</text>
</comment>
<keyword evidence="4" id="KW-1185">Reference proteome</keyword>
<dbReference type="InterPro" id="IPR011009">
    <property type="entry name" value="Kinase-like_dom_sf"/>
</dbReference>
<dbReference type="Gene3D" id="3.30.200.20">
    <property type="entry name" value="Phosphorylase Kinase, domain 1"/>
    <property type="match status" value="1"/>
</dbReference>
<comment type="caution">
    <text evidence="3">The sequence shown here is derived from an EMBL/GenBank/DDBJ whole genome shotgun (WGS) entry which is preliminary data.</text>
</comment>
<accession>A0ABQ1YEY6</accession>
<protein>
    <recommendedName>
        <fullName evidence="2">Aminoglycoside phosphotransferase domain-containing protein</fullName>
    </recommendedName>
</protein>
<evidence type="ECO:0000256" key="1">
    <source>
        <dbReference type="ARBA" id="ARBA00038240"/>
    </source>
</evidence>
<dbReference type="InterPro" id="IPR002575">
    <property type="entry name" value="Aminoglycoside_PTrfase"/>
</dbReference>
<dbReference type="InterPro" id="IPR050249">
    <property type="entry name" value="Pseudomonas-type_ThrB"/>
</dbReference>
<feature type="domain" description="Aminoglycoside phosphotransferase" evidence="2">
    <location>
        <begin position="18"/>
        <end position="262"/>
    </location>
</feature>
<sequence>MIEAMLRRYWPKWNGTMQERTGGWNNSTYFIYNEERSSVLRIYNTHSDHEKVEFEHTVLESLQQAQLNYRIPVPIKTETGETIVQLQDGSGKYACLFEYIEGTSPVEGCYPIAYSLGEAAGELSSVLAKIVPKVAPVYRPYYELLQAYPNCNPEYVLDFCEQPAKEFGDLYEELQIIRAAYEDICHSLAGIEKLPKQLVHGDLNVSNLLVDLEHTSEVTALLDFEFCTIDVRAMEAAVIITGLLGHDEEIEIVRRFCIAYATKTRLSSEEVAAIPHLMILRLVDVFLHFMSRFLNGTDEFNVLRQQVQMLAADLKKLEYSKSWMNEELSKLMGEACLSE</sequence>
<dbReference type="SUPFAM" id="SSF56112">
    <property type="entry name" value="Protein kinase-like (PK-like)"/>
    <property type="match status" value="1"/>
</dbReference>
<dbReference type="PANTHER" id="PTHR21064">
    <property type="entry name" value="AMINOGLYCOSIDE PHOSPHOTRANSFERASE DOMAIN-CONTAINING PROTEIN-RELATED"/>
    <property type="match status" value="1"/>
</dbReference>
<gene>
    <name evidence="3" type="ORF">GCM10008013_22920</name>
</gene>
<evidence type="ECO:0000259" key="2">
    <source>
        <dbReference type="Pfam" id="PF01636"/>
    </source>
</evidence>
<dbReference type="EMBL" id="BMFT01000001">
    <property type="protein sequence ID" value="GGH23651.1"/>
    <property type="molecule type" value="Genomic_DNA"/>
</dbReference>
<name>A0ABQ1YEY6_9BACL</name>
<proteinExistence type="inferred from homology"/>
<dbReference type="PANTHER" id="PTHR21064:SF6">
    <property type="entry name" value="AMINOGLYCOSIDE PHOSPHOTRANSFERASE DOMAIN-CONTAINING PROTEIN"/>
    <property type="match status" value="1"/>
</dbReference>
<dbReference type="Pfam" id="PF01636">
    <property type="entry name" value="APH"/>
    <property type="match status" value="1"/>
</dbReference>
<evidence type="ECO:0000313" key="3">
    <source>
        <dbReference type="EMBL" id="GGH23651.1"/>
    </source>
</evidence>
<reference evidence="4" key="1">
    <citation type="journal article" date="2019" name="Int. J. Syst. Evol. Microbiol.">
        <title>The Global Catalogue of Microorganisms (GCM) 10K type strain sequencing project: providing services to taxonomists for standard genome sequencing and annotation.</title>
        <authorList>
            <consortium name="The Broad Institute Genomics Platform"/>
            <consortium name="The Broad Institute Genome Sequencing Center for Infectious Disease"/>
            <person name="Wu L."/>
            <person name="Ma J."/>
        </authorList>
    </citation>
    <scope>NUCLEOTIDE SEQUENCE [LARGE SCALE GENOMIC DNA]</scope>
    <source>
        <strain evidence="4">CGMCC 1.12769</strain>
    </source>
</reference>
<dbReference type="Proteomes" id="UP000659344">
    <property type="component" value="Unassembled WGS sequence"/>
</dbReference>
<organism evidence="3 4">
    <name type="scientific">Paenibacillus segetis</name>
    <dbReference type="NCBI Taxonomy" id="1325360"/>
    <lineage>
        <taxon>Bacteria</taxon>
        <taxon>Bacillati</taxon>
        <taxon>Bacillota</taxon>
        <taxon>Bacilli</taxon>
        <taxon>Bacillales</taxon>
        <taxon>Paenibacillaceae</taxon>
        <taxon>Paenibacillus</taxon>
    </lineage>
</organism>
<dbReference type="Gene3D" id="3.90.1200.10">
    <property type="match status" value="1"/>
</dbReference>
<evidence type="ECO:0000313" key="4">
    <source>
        <dbReference type="Proteomes" id="UP000659344"/>
    </source>
</evidence>